<evidence type="ECO:0000313" key="3">
    <source>
        <dbReference type="EMBL" id="CAK9035952.1"/>
    </source>
</evidence>
<reference evidence="3 4" key="1">
    <citation type="submission" date="2024-02" db="EMBL/GenBank/DDBJ databases">
        <authorList>
            <person name="Chen Y."/>
            <person name="Shah S."/>
            <person name="Dougan E. K."/>
            <person name="Thang M."/>
            <person name="Chan C."/>
        </authorList>
    </citation>
    <scope>NUCLEOTIDE SEQUENCE [LARGE SCALE GENOMIC DNA]</scope>
</reference>
<feature type="region of interest" description="Disordered" evidence="1">
    <location>
        <begin position="14"/>
        <end position="70"/>
    </location>
</feature>
<dbReference type="Gene3D" id="3.40.30.10">
    <property type="entry name" value="Glutaredoxin"/>
    <property type="match status" value="2"/>
</dbReference>
<dbReference type="Pfam" id="PF00578">
    <property type="entry name" value="AhpC-TSA"/>
    <property type="match status" value="1"/>
</dbReference>
<name>A0ABP0L9V7_9DINO</name>
<dbReference type="EMBL" id="CAXAMN010011669">
    <property type="protein sequence ID" value="CAK9035952.1"/>
    <property type="molecule type" value="Genomic_DNA"/>
</dbReference>
<protein>
    <recommendedName>
        <fullName evidence="2">Alkyl hydroperoxide reductase subunit C/ Thiol specific antioxidant domain-containing protein</fullName>
    </recommendedName>
</protein>
<evidence type="ECO:0000313" key="4">
    <source>
        <dbReference type="Proteomes" id="UP001642484"/>
    </source>
</evidence>
<evidence type="ECO:0000256" key="1">
    <source>
        <dbReference type="SAM" id="MobiDB-lite"/>
    </source>
</evidence>
<dbReference type="SUPFAM" id="SSF52833">
    <property type="entry name" value="Thioredoxin-like"/>
    <property type="match status" value="2"/>
</dbReference>
<feature type="compositionally biased region" description="Basic and acidic residues" evidence="1">
    <location>
        <begin position="55"/>
        <end position="69"/>
    </location>
</feature>
<proteinExistence type="predicted"/>
<gene>
    <name evidence="3" type="ORF">CCMP2556_LOCUS20099</name>
</gene>
<evidence type="ECO:0000259" key="2">
    <source>
        <dbReference type="Pfam" id="PF00578"/>
    </source>
</evidence>
<organism evidence="3 4">
    <name type="scientific">Durusdinium trenchii</name>
    <dbReference type="NCBI Taxonomy" id="1381693"/>
    <lineage>
        <taxon>Eukaryota</taxon>
        <taxon>Sar</taxon>
        <taxon>Alveolata</taxon>
        <taxon>Dinophyceae</taxon>
        <taxon>Suessiales</taxon>
        <taxon>Symbiodiniaceae</taxon>
        <taxon>Durusdinium</taxon>
    </lineage>
</organism>
<feature type="domain" description="Alkyl hydroperoxide reductase subunit C/ Thiol specific antioxidant" evidence="2">
    <location>
        <begin position="296"/>
        <end position="436"/>
    </location>
</feature>
<keyword evidence="4" id="KW-1185">Reference proteome</keyword>
<dbReference type="InterPro" id="IPR036249">
    <property type="entry name" value="Thioredoxin-like_sf"/>
</dbReference>
<comment type="caution">
    <text evidence="3">The sequence shown here is derived from an EMBL/GenBank/DDBJ whole genome shotgun (WGS) entry which is preliminary data.</text>
</comment>
<sequence length="504" mass="57739">MACLRCARVKTLNQSVQTDPFPAKPEAPRPSEPEVRREKSTVTWADSEGSSGTIEEGKGEEEGAERREGFQWTPTFTSDFRIGLGERFPDFLCKMTSERTAGGVNEVKFHDLLKRETCKWTVLLSFTKEYLPRKGAELVVGGQDSEREDRVKKVRSFRDEIRKLFQQKGGVQLIGLHLGELDEKLAKDLDCDLIADEDGEVASHLKILDPLAALSERRRPGYWRQSSMREQRLGRAVFLIGPKQRTYLSMLYPASLSLMFDEVKKAIASVIRNEEKDQVSLPNDWSAQPNFQIVLGARLPDFEWHMTKHKIVKFHELLDQTKADLTLMMFWPETPKEQELLECLEMLPKLKKCEAGKVRVIGVTYGDMKEFQTQVETVRSKLSDEIRDFGFTVIGDTNQHIAGKLGFCGPEEDLEEFTQSKLARTLFVIDRNKALRLSMQFPKSLDFSFQEISRVVNDIAQEQKDAWESSQKQREAWEDLLEIPGHSDRAKSHSVWSQFCSCGY</sequence>
<accession>A0ABP0L9V7</accession>
<feature type="compositionally biased region" description="Basic and acidic residues" evidence="1">
    <location>
        <begin position="26"/>
        <end position="40"/>
    </location>
</feature>
<dbReference type="Proteomes" id="UP001642484">
    <property type="component" value="Unassembled WGS sequence"/>
</dbReference>
<dbReference type="InterPro" id="IPR000866">
    <property type="entry name" value="AhpC/TSA"/>
</dbReference>